<dbReference type="AlphaFoldDB" id="A0AAV9XQJ2"/>
<evidence type="ECO:0000313" key="2">
    <source>
        <dbReference type="EMBL" id="KAK6544231.1"/>
    </source>
</evidence>
<evidence type="ECO:0000313" key="3">
    <source>
        <dbReference type="Proteomes" id="UP001365542"/>
    </source>
</evidence>
<organism evidence="2 3">
    <name type="scientific">Orbilia ellipsospora</name>
    <dbReference type="NCBI Taxonomy" id="2528407"/>
    <lineage>
        <taxon>Eukaryota</taxon>
        <taxon>Fungi</taxon>
        <taxon>Dikarya</taxon>
        <taxon>Ascomycota</taxon>
        <taxon>Pezizomycotina</taxon>
        <taxon>Orbiliomycetes</taxon>
        <taxon>Orbiliales</taxon>
        <taxon>Orbiliaceae</taxon>
        <taxon>Orbilia</taxon>
    </lineage>
</organism>
<keyword evidence="3" id="KW-1185">Reference proteome</keyword>
<dbReference type="EMBL" id="JAVHJO010000001">
    <property type="protein sequence ID" value="KAK6544231.1"/>
    <property type="molecule type" value="Genomic_DNA"/>
</dbReference>
<accession>A0AAV9XQJ2</accession>
<sequence>MCRIEILMFENCFHRDACVKWCSLPYGNPSPIISCPLDREDAVYVTDPQKCDACVRYHKLEVLDKAEFRYEVTVVMEGRFQTFRNWEDGERIALTRYLAMEISDENEESYRRMIMSECGVSDGMRARGKTPLQGMTNITGELRVCEASDEEGEEKESGHGTNHENVEP</sequence>
<feature type="region of interest" description="Disordered" evidence="1">
    <location>
        <begin position="146"/>
        <end position="168"/>
    </location>
</feature>
<dbReference type="Proteomes" id="UP001365542">
    <property type="component" value="Unassembled WGS sequence"/>
</dbReference>
<name>A0AAV9XQJ2_9PEZI</name>
<feature type="compositionally biased region" description="Basic and acidic residues" evidence="1">
    <location>
        <begin position="155"/>
        <end position="168"/>
    </location>
</feature>
<comment type="caution">
    <text evidence="2">The sequence shown here is derived from an EMBL/GenBank/DDBJ whole genome shotgun (WGS) entry which is preliminary data.</text>
</comment>
<gene>
    <name evidence="2" type="ORF">TWF694_000934</name>
</gene>
<evidence type="ECO:0000256" key="1">
    <source>
        <dbReference type="SAM" id="MobiDB-lite"/>
    </source>
</evidence>
<proteinExistence type="predicted"/>
<reference evidence="2 3" key="1">
    <citation type="submission" date="2019-10" db="EMBL/GenBank/DDBJ databases">
        <authorList>
            <person name="Palmer J.M."/>
        </authorList>
    </citation>
    <scope>NUCLEOTIDE SEQUENCE [LARGE SCALE GENOMIC DNA]</scope>
    <source>
        <strain evidence="2 3">TWF694</strain>
    </source>
</reference>
<protein>
    <submittedName>
        <fullName evidence="2">Uncharacterized protein</fullName>
    </submittedName>
</protein>